<comment type="similarity">
    <text evidence="5">Belongs to the DEAD box helicase family.</text>
</comment>
<dbReference type="Pfam" id="PF00271">
    <property type="entry name" value="Helicase_C"/>
    <property type="match status" value="1"/>
</dbReference>
<dbReference type="PANTHER" id="PTHR47959">
    <property type="entry name" value="ATP-DEPENDENT RNA HELICASE RHLE-RELATED"/>
    <property type="match status" value="1"/>
</dbReference>
<dbReference type="SMART" id="SM00490">
    <property type="entry name" value="HELICc"/>
    <property type="match status" value="1"/>
</dbReference>
<dbReference type="PROSITE" id="PS51194">
    <property type="entry name" value="HELICASE_CTER"/>
    <property type="match status" value="1"/>
</dbReference>
<dbReference type="SUPFAM" id="SSF52540">
    <property type="entry name" value="P-loop containing nucleoside triphosphate hydrolases"/>
    <property type="match status" value="1"/>
</dbReference>
<dbReference type="GO" id="GO:0005524">
    <property type="term" value="F:ATP binding"/>
    <property type="evidence" value="ECO:0007669"/>
    <property type="project" value="UniProtKB-KW"/>
</dbReference>
<dbReference type="GO" id="GO:0005829">
    <property type="term" value="C:cytosol"/>
    <property type="evidence" value="ECO:0007669"/>
    <property type="project" value="TreeGrafter"/>
</dbReference>
<dbReference type="GO" id="GO:0016787">
    <property type="term" value="F:hydrolase activity"/>
    <property type="evidence" value="ECO:0007669"/>
    <property type="project" value="UniProtKB-KW"/>
</dbReference>
<keyword evidence="4" id="KW-0067">ATP-binding</keyword>
<keyword evidence="2" id="KW-0378">Hydrolase</keyword>
<dbReference type="CDD" id="cd18787">
    <property type="entry name" value="SF2_C_DEAD"/>
    <property type="match status" value="1"/>
</dbReference>
<evidence type="ECO:0000256" key="6">
    <source>
        <dbReference type="SAM" id="MobiDB-lite"/>
    </source>
</evidence>
<evidence type="ECO:0000256" key="5">
    <source>
        <dbReference type="ARBA" id="ARBA00038437"/>
    </source>
</evidence>
<accession>A0A6J4SGK0</accession>
<evidence type="ECO:0000256" key="1">
    <source>
        <dbReference type="ARBA" id="ARBA00022741"/>
    </source>
</evidence>
<feature type="non-terminal residue" evidence="8">
    <location>
        <position position="1"/>
    </location>
</feature>
<feature type="domain" description="Helicase C-terminal" evidence="7">
    <location>
        <begin position="1"/>
        <end position="103"/>
    </location>
</feature>
<proteinExistence type="inferred from homology"/>
<feature type="region of interest" description="Disordered" evidence="6">
    <location>
        <begin position="93"/>
        <end position="131"/>
    </location>
</feature>
<dbReference type="InterPro" id="IPR050079">
    <property type="entry name" value="DEAD_box_RNA_helicase"/>
</dbReference>
<evidence type="ECO:0000256" key="3">
    <source>
        <dbReference type="ARBA" id="ARBA00022806"/>
    </source>
</evidence>
<dbReference type="EMBL" id="CADCVS010000209">
    <property type="protein sequence ID" value="CAA9493476.1"/>
    <property type="molecule type" value="Genomic_DNA"/>
</dbReference>
<name>A0A6J4SGK0_9ACTN</name>
<gene>
    <name evidence="8" type="ORF">AVDCRST_MAG30-1505</name>
</gene>
<dbReference type="InterPro" id="IPR001650">
    <property type="entry name" value="Helicase_C-like"/>
</dbReference>
<dbReference type="GO" id="GO:0003724">
    <property type="term" value="F:RNA helicase activity"/>
    <property type="evidence" value="ECO:0007669"/>
    <property type="project" value="TreeGrafter"/>
</dbReference>
<evidence type="ECO:0000256" key="4">
    <source>
        <dbReference type="ARBA" id="ARBA00022840"/>
    </source>
</evidence>
<dbReference type="Gene3D" id="3.40.50.300">
    <property type="entry name" value="P-loop containing nucleotide triphosphate hydrolases"/>
    <property type="match status" value="1"/>
</dbReference>
<dbReference type="AlphaFoldDB" id="A0A6J4SGK0"/>
<evidence type="ECO:0000259" key="7">
    <source>
        <dbReference type="PROSITE" id="PS51194"/>
    </source>
</evidence>
<keyword evidence="3 8" id="KW-0347">Helicase</keyword>
<organism evidence="8">
    <name type="scientific">uncultured Solirubrobacteraceae bacterium</name>
    <dbReference type="NCBI Taxonomy" id="1162706"/>
    <lineage>
        <taxon>Bacteria</taxon>
        <taxon>Bacillati</taxon>
        <taxon>Actinomycetota</taxon>
        <taxon>Thermoleophilia</taxon>
        <taxon>Solirubrobacterales</taxon>
        <taxon>Solirubrobacteraceae</taxon>
        <taxon>environmental samples</taxon>
    </lineage>
</organism>
<protein>
    <submittedName>
        <fullName evidence="8">ATP-dependent RNA helicase RhlE</fullName>
    </submittedName>
</protein>
<dbReference type="InterPro" id="IPR027417">
    <property type="entry name" value="P-loop_NTPase"/>
</dbReference>
<feature type="compositionally biased region" description="Basic residues" evidence="6">
    <location>
        <begin position="116"/>
        <end position="131"/>
    </location>
</feature>
<evidence type="ECO:0000313" key="8">
    <source>
        <dbReference type="EMBL" id="CAA9493476.1"/>
    </source>
</evidence>
<dbReference type="PANTHER" id="PTHR47959:SF13">
    <property type="entry name" value="ATP-DEPENDENT RNA HELICASE RHLE"/>
    <property type="match status" value="1"/>
</dbReference>
<reference evidence="8" key="1">
    <citation type="submission" date="2020-02" db="EMBL/GenBank/DDBJ databases">
        <authorList>
            <person name="Meier V. D."/>
        </authorList>
    </citation>
    <scope>NUCLEOTIDE SEQUENCE</scope>
    <source>
        <strain evidence="8">AVDCRST_MAG30</strain>
    </source>
</reference>
<sequence length="131" mass="14266">KSQRQRERALADFEAWRVDTLVATDVAARGIDVEGISHVINFDAPEDREGYVHRIGRTARAGNTGVGVTFVGAEQARDVRKIATELRLEDQFDASGLHVAQPSRRHVSGGGEARRGRPSGRGRKPSGSGHR</sequence>
<evidence type="ECO:0000256" key="2">
    <source>
        <dbReference type="ARBA" id="ARBA00022801"/>
    </source>
</evidence>
<keyword evidence="1" id="KW-0547">Nucleotide-binding</keyword>